<dbReference type="AlphaFoldDB" id="I4AH45"/>
<evidence type="ECO:0000256" key="1">
    <source>
        <dbReference type="SAM" id="MobiDB-lite"/>
    </source>
</evidence>
<feature type="transmembrane region" description="Helical" evidence="2">
    <location>
        <begin position="334"/>
        <end position="353"/>
    </location>
</feature>
<keyword evidence="4" id="KW-1185">Reference proteome</keyword>
<feature type="region of interest" description="Disordered" evidence="1">
    <location>
        <begin position="1"/>
        <end position="26"/>
    </location>
</feature>
<feature type="transmembrane region" description="Helical" evidence="2">
    <location>
        <begin position="190"/>
        <end position="218"/>
    </location>
</feature>
<feature type="transmembrane region" description="Helical" evidence="2">
    <location>
        <begin position="106"/>
        <end position="129"/>
    </location>
</feature>
<feature type="transmembrane region" description="Helical" evidence="2">
    <location>
        <begin position="304"/>
        <end position="322"/>
    </location>
</feature>
<feature type="transmembrane region" description="Helical" evidence="2">
    <location>
        <begin position="51"/>
        <end position="69"/>
    </location>
</feature>
<dbReference type="eggNOG" id="ENOG5033921">
    <property type="taxonomic scope" value="Bacteria"/>
</dbReference>
<evidence type="ECO:0008006" key="5">
    <source>
        <dbReference type="Google" id="ProtNLM"/>
    </source>
</evidence>
<feature type="transmembrane region" description="Helical" evidence="2">
    <location>
        <begin position="230"/>
        <end position="250"/>
    </location>
</feature>
<organism evidence="3 4">
    <name type="scientific">Bernardetia litoralis (strain ATCC 23117 / DSM 6794 / NBRC 15988 / NCIMB 1366 / Fx l1 / Sio-4)</name>
    <name type="common">Flexibacter litoralis</name>
    <dbReference type="NCBI Taxonomy" id="880071"/>
    <lineage>
        <taxon>Bacteria</taxon>
        <taxon>Pseudomonadati</taxon>
        <taxon>Bacteroidota</taxon>
        <taxon>Cytophagia</taxon>
        <taxon>Cytophagales</taxon>
        <taxon>Bernardetiaceae</taxon>
        <taxon>Bernardetia</taxon>
    </lineage>
</organism>
<keyword evidence="2" id="KW-0812">Transmembrane</keyword>
<evidence type="ECO:0000313" key="4">
    <source>
        <dbReference type="Proteomes" id="UP000006054"/>
    </source>
</evidence>
<protein>
    <recommendedName>
        <fullName evidence="5">Glycosyltransferase RgtA/B/C/D-like domain-containing protein</fullName>
    </recommendedName>
</protein>
<feature type="transmembrane region" description="Helical" evidence="2">
    <location>
        <begin position="271"/>
        <end position="292"/>
    </location>
</feature>
<keyword evidence="2" id="KW-1133">Transmembrane helix</keyword>
<dbReference type="KEGG" id="fli:Fleli_0822"/>
<dbReference type="RefSeq" id="WP_014796738.1">
    <property type="nucleotide sequence ID" value="NC_018018.1"/>
</dbReference>
<feature type="transmembrane region" description="Helical" evidence="2">
    <location>
        <begin position="410"/>
        <end position="427"/>
    </location>
</feature>
<proteinExistence type="predicted"/>
<name>I4AH45_BERLS</name>
<accession>I4AH45</accession>
<keyword evidence="2" id="KW-0472">Membrane</keyword>
<feature type="compositionally biased region" description="Polar residues" evidence="1">
    <location>
        <begin position="14"/>
        <end position="26"/>
    </location>
</feature>
<reference evidence="4" key="1">
    <citation type="submission" date="2012-06" db="EMBL/GenBank/DDBJ databases">
        <title>The complete genome of Flexibacter litoralis DSM 6794.</title>
        <authorList>
            <person name="Lucas S."/>
            <person name="Copeland A."/>
            <person name="Lapidus A."/>
            <person name="Glavina del Rio T."/>
            <person name="Dalin E."/>
            <person name="Tice H."/>
            <person name="Bruce D."/>
            <person name="Goodwin L."/>
            <person name="Pitluck S."/>
            <person name="Peters L."/>
            <person name="Ovchinnikova G."/>
            <person name="Lu M."/>
            <person name="Kyrpides N."/>
            <person name="Mavromatis K."/>
            <person name="Ivanova N."/>
            <person name="Brettin T."/>
            <person name="Detter J.C."/>
            <person name="Han C."/>
            <person name="Larimer F."/>
            <person name="Land M."/>
            <person name="Hauser L."/>
            <person name="Markowitz V."/>
            <person name="Cheng J.-F."/>
            <person name="Hugenholtz P."/>
            <person name="Woyke T."/>
            <person name="Wu D."/>
            <person name="Spring S."/>
            <person name="Lang E."/>
            <person name="Kopitz M."/>
            <person name="Brambilla E."/>
            <person name="Klenk H.-P."/>
            <person name="Eisen J.A."/>
        </authorList>
    </citation>
    <scope>NUCLEOTIDE SEQUENCE [LARGE SCALE GENOMIC DNA]</scope>
    <source>
        <strain evidence="4">ATCC 23117 / DSM 6794 / NBRC 15988 / NCIMB 1366 / Sio-4</strain>
    </source>
</reference>
<evidence type="ECO:0000313" key="3">
    <source>
        <dbReference type="EMBL" id="AFM03280.1"/>
    </source>
</evidence>
<dbReference type="Proteomes" id="UP000006054">
    <property type="component" value="Chromosome"/>
</dbReference>
<dbReference type="HOGENOM" id="CLU_478789_0_0_10"/>
<evidence type="ECO:0000256" key="2">
    <source>
        <dbReference type="SAM" id="Phobius"/>
    </source>
</evidence>
<feature type="transmembrane region" description="Helical" evidence="2">
    <location>
        <begin position="141"/>
        <end position="160"/>
    </location>
</feature>
<gene>
    <name evidence="3" type="ordered locus">Fleli_0822</name>
</gene>
<dbReference type="EMBL" id="CP003345">
    <property type="protein sequence ID" value="AFM03280.1"/>
    <property type="molecule type" value="Genomic_DNA"/>
</dbReference>
<sequence length="569" mass="65558">MAKKKKSKAISNKETQSVSNNISSQKATHKKQIESISEDTNMLFSPISTKLAFILTLVAACLYFAFSFVSEGFYQQDEAVHYVSMKRFWFNPNRILSNWEKPGFKLVYALPSLLGVYFVTFFNCLLAAFSGFFAFKLAQKINVKIPALALIFLLTQPFWIGLSFRNYSELLAAFLLILAVYLNEDKKYAFAALAASYIVFIRQEFYPFLALYFFFLLYKKQWLPALLTGVFPLVHNFWGFAITGDFLYLLNQVLKTSSEIGDQYPRQGFDHYFLMSATVYGGIIITLIVAYFTLKVFQKKIPHVTVAILPTLYFLMYCVFNIQSVPIGPATAGNLRYLIIIAPLFSVLGALAIEEYRNTENAWKVIYTLIPMALLVGIYMTFPDNQIMLLDNDYAARMAKAGREFQVERYFVPLIAVIGTIIILIIGLSFSQARIAFAVFAIFLAFITLKPKPLSEEDSNVKSMAKWYENFTEQYGETPILVNHQLFYYYLDETPETFKIEPKSIDSMTVANLPQNGLILWDSHYSYRPEQNKTMLNYKFFLENPQKFDKVQEFWANDRSFVGFVFRKK</sequence>
<feature type="transmembrane region" description="Helical" evidence="2">
    <location>
        <begin position="365"/>
        <end position="382"/>
    </location>
</feature>
<dbReference type="OrthoDB" id="977490at2"/>